<comment type="subcellular location">
    <subcellularLocation>
        <location evidence="2">Cytoplasm</location>
    </subcellularLocation>
</comment>
<sequence length="397" mass="45038">MKKLYYEDSYIQSFSTKLLKQQEDENGHTYVVLGETAFYPTGGGQPFDTGQIDGVDVINVEEVDNEIRHYINRPLEGKAEVSGVINWERRFDHMQQHAGQHILSAAFAELFDMETIGFHLGNETLTIDLNVEELTEEVVREAEKLANQIILENRPIETKWITLEEVTQYPLRKKPTVTEDIRLVIIPEFDYNGCGGTHPSSTGQVSSIKILDWERQKKKVRLGFICGNRVLKHFYQKHQVLSKLTQQLNAPEQDMELAVGRLLDKNKELEKLLEESTDRLLHLETDLLLNQSSIINQHQIVGQVYEGRTIQQLQKQARILVSKKEELNVFLISENENQIQIVCSRGKEAAVNMKALVANILPLINGKGGGNETQAQGGGEKILSGEEIVQRIVNSLN</sequence>
<dbReference type="SMART" id="SM00863">
    <property type="entry name" value="tRNA_SAD"/>
    <property type="match status" value="1"/>
</dbReference>
<keyword evidence="4" id="KW-0862">Zinc</keyword>
<organism evidence="7 8">
    <name type="scientific">Robertmurraya mangrovi</name>
    <dbReference type="NCBI Taxonomy" id="3098077"/>
    <lineage>
        <taxon>Bacteria</taxon>
        <taxon>Bacillati</taxon>
        <taxon>Bacillota</taxon>
        <taxon>Bacilli</taxon>
        <taxon>Bacillales</taxon>
        <taxon>Bacillaceae</taxon>
        <taxon>Robertmurraya</taxon>
    </lineage>
</organism>
<protein>
    <submittedName>
        <fullName evidence="7">DHHA1 domain-containing protein</fullName>
    </submittedName>
</protein>
<dbReference type="Pfam" id="PF07973">
    <property type="entry name" value="tRNA_SAD"/>
    <property type="match status" value="1"/>
</dbReference>
<comment type="caution">
    <text evidence="7">The sequence shown here is derived from an EMBL/GenBank/DDBJ whole genome shotgun (WGS) entry which is preliminary data.</text>
</comment>
<dbReference type="Gene3D" id="3.30.980.10">
    <property type="entry name" value="Threonyl-trna Synthetase, Chain A, domain 2"/>
    <property type="match status" value="1"/>
</dbReference>
<dbReference type="InterPro" id="IPR009000">
    <property type="entry name" value="Transl_B-barrel_sf"/>
</dbReference>
<gene>
    <name evidence="7" type="ORF">SM124_07375</name>
</gene>
<name>A0ABU5IWQ6_9BACI</name>
<reference evidence="7 8" key="1">
    <citation type="submission" date="2023-11" db="EMBL/GenBank/DDBJ databases">
        <title>Bacillus jintuensis, isolated from a mudflat on the Beibu Gulf coast.</title>
        <authorList>
            <person name="Li M."/>
        </authorList>
    </citation>
    <scope>NUCLEOTIDE SEQUENCE [LARGE SCALE GENOMIC DNA]</scope>
    <source>
        <strain evidence="7 8">31A1R</strain>
    </source>
</reference>
<evidence type="ECO:0000256" key="5">
    <source>
        <dbReference type="SAM" id="Coils"/>
    </source>
</evidence>
<dbReference type="Gene3D" id="2.40.30.130">
    <property type="match status" value="1"/>
</dbReference>
<evidence type="ECO:0000256" key="2">
    <source>
        <dbReference type="ARBA" id="ARBA00004496"/>
    </source>
</evidence>
<keyword evidence="3" id="KW-0479">Metal-binding</keyword>
<dbReference type="InterPro" id="IPR018165">
    <property type="entry name" value="Ala-tRNA-synth_IIc_core"/>
</dbReference>
<dbReference type="PANTHER" id="PTHR43462">
    <property type="entry name" value="ALANYL-TRNA EDITING PROTEIN"/>
    <property type="match status" value="1"/>
</dbReference>
<dbReference type="SUPFAM" id="SSF50447">
    <property type="entry name" value="Translation proteins"/>
    <property type="match status" value="1"/>
</dbReference>
<evidence type="ECO:0000256" key="1">
    <source>
        <dbReference type="ARBA" id="ARBA00001947"/>
    </source>
</evidence>
<evidence type="ECO:0000256" key="3">
    <source>
        <dbReference type="ARBA" id="ARBA00022723"/>
    </source>
</evidence>
<dbReference type="InterPro" id="IPR051335">
    <property type="entry name" value="Alanyl-tRNA_Editing_Enzymes"/>
</dbReference>
<dbReference type="Proteomes" id="UP001290455">
    <property type="component" value="Unassembled WGS sequence"/>
</dbReference>
<dbReference type="Gene3D" id="3.10.310.40">
    <property type="match status" value="1"/>
</dbReference>
<dbReference type="PROSITE" id="PS50860">
    <property type="entry name" value="AA_TRNA_LIGASE_II_ALA"/>
    <property type="match status" value="1"/>
</dbReference>
<evidence type="ECO:0000256" key="4">
    <source>
        <dbReference type="ARBA" id="ARBA00022833"/>
    </source>
</evidence>
<keyword evidence="8" id="KW-1185">Reference proteome</keyword>
<evidence type="ECO:0000313" key="8">
    <source>
        <dbReference type="Proteomes" id="UP001290455"/>
    </source>
</evidence>
<accession>A0ABU5IWQ6</accession>
<feature type="domain" description="Alanyl-transfer RNA synthetases family profile" evidence="6">
    <location>
        <begin position="1"/>
        <end position="221"/>
    </location>
</feature>
<dbReference type="SUPFAM" id="SSF55186">
    <property type="entry name" value="ThrRS/AlaRS common domain"/>
    <property type="match status" value="1"/>
</dbReference>
<evidence type="ECO:0000313" key="7">
    <source>
        <dbReference type="EMBL" id="MDZ5471566.1"/>
    </source>
</evidence>
<dbReference type="EMBL" id="JAXOFX010000003">
    <property type="protein sequence ID" value="MDZ5471566.1"/>
    <property type="molecule type" value="Genomic_DNA"/>
</dbReference>
<feature type="coiled-coil region" evidence="5">
    <location>
        <begin position="255"/>
        <end position="286"/>
    </location>
</feature>
<dbReference type="PANTHER" id="PTHR43462:SF1">
    <property type="entry name" value="ALANYL-TRNA EDITING PROTEIN AARSD1"/>
    <property type="match status" value="1"/>
</dbReference>
<dbReference type="InterPro" id="IPR012947">
    <property type="entry name" value="tRNA_SAD"/>
</dbReference>
<proteinExistence type="predicted"/>
<comment type="cofactor">
    <cofactor evidence="1">
        <name>Zn(2+)</name>
        <dbReference type="ChEBI" id="CHEBI:29105"/>
    </cofactor>
</comment>
<keyword evidence="5" id="KW-0175">Coiled coil</keyword>
<dbReference type="InterPro" id="IPR018163">
    <property type="entry name" value="Thr/Ala-tRNA-synth_IIc_edit"/>
</dbReference>
<dbReference type="RefSeq" id="WP_322445855.1">
    <property type="nucleotide sequence ID" value="NZ_JAXOFX010000003.1"/>
</dbReference>
<evidence type="ECO:0000259" key="6">
    <source>
        <dbReference type="PROSITE" id="PS50860"/>
    </source>
</evidence>